<dbReference type="Pfam" id="PF12660">
    <property type="entry name" value="zf-TFIIIC"/>
    <property type="match status" value="1"/>
</dbReference>
<evidence type="ECO:0008006" key="5">
    <source>
        <dbReference type="Google" id="ProtNLM"/>
    </source>
</evidence>
<protein>
    <recommendedName>
        <fullName evidence="5">Transcription factor IIIC putative zinc-finger domain-containing protein</fullName>
    </recommendedName>
</protein>
<dbReference type="AlphaFoldDB" id="A0A6A6ZPG8"/>
<organism evidence="3 4">
    <name type="scientific">Ophiobolus disseminans</name>
    <dbReference type="NCBI Taxonomy" id="1469910"/>
    <lineage>
        <taxon>Eukaryota</taxon>
        <taxon>Fungi</taxon>
        <taxon>Dikarya</taxon>
        <taxon>Ascomycota</taxon>
        <taxon>Pezizomycotina</taxon>
        <taxon>Dothideomycetes</taxon>
        <taxon>Pleosporomycetidae</taxon>
        <taxon>Pleosporales</taxon>
        <taxon>Pleosporineae</taxon>
        <taxon>Phaeosphaeriaceae</taxon>
        <taxon>Ophiobolus</taxon>
    </lineage>
</organism>
<evidence type="ECO:0000259" key="1">
    <source>
        <dbReference type="Pfam" id="PF12657"/>
    </source>
</evidence>
<dbReference type="GO" id="GO:0000127">
    <property type="term" value="C:transcription factor TFIIIC complex"/>
    <property type="evidence" value="ECO:0007669"/>
    <property type="project" value="InterPro"/>
</dbReference>
<keyword evidence="4" id="KW-1185">Reference proteome</keyword>
<feature type="domain" description="Transcription factor IIIC putative zinc-finger" evidence="2">
    <location>
        <begin position="659"/>
        <end position="800"/>
    </location>
</feature>
<evidence type="ECO:0000259" key="2">
    <source>
        <dbReference type="Pfam" id="PF12660"/>
    </source>
</evidence>
<evidence type="ECO:0000313" key="3">
    <source>
        <dbReference type="EMBL" id="KAF2822768.1"/>
    </source>
</evidence>
<dbReference type="PANTHER" id="PTHR15496">
    <property type="entry name" value="GENERAL TRANSCRIPTION FACTOR 3C POLYPEPTIDE 4 FAMILY"/>
    <property type="match status" value="1"/>
</dbReference>
<dbReference type="GO" id="GO:0004402">
    <property type="term" value="F:histone acetyltransferase activity"/>
    <property type="evidence" value="ECO:0007669"/>
    <property type="project" value="InterPro"/>
</dbReference>
<accession>A0A6A6ZPG8</accession>
<feature type="domain" description="Transcription factor IIIC 90kDa subunit N-terminal" evidence="1">
    <location>
        <begin position="19"/>
        <end position="476"/>
    </location>
</feature>
<dbReference type="InterPro" id="IPR044230">
    <property type="entry name" value="GTF3C4"/>
</dbReference>
<dbReference type="EMBL" id="MU006233">
    <property type="protein sequence ID" value="KAF2822768.1"/>
    <property type="molecule type" value="Genomic_DNA"/>
</dbReference>
<dbReference type="Pfam" id="PF12657">
    <property type="entry name" value="TFIIIC_delta"/>
    <property type="match status" value="1"/>
</dbReference>
<dbReference type="PANTHER" id="PTHR15496:SF2">
    <property type="entry name" value="GENERAL TRANSCRIPTION FACTOR 3C POLYPEPTIDE 4"/>
    <property type="match status" value="1"/>
</dbReference>
<sequence>MADVTELRCWPSCIDALDWSQDGIIALASDERVELLFPNTVTFDRDQDVAQWQHIPLQVPWFTNEELPTKEPAPLPNYSIGEEISSSAPIAIAWSPPGLAKHRRCALAALTANLVLSIWSADGKPKEGSSWDRRLIVNNALAEYFMSNATDESSHITPSLCEKMRLRTRIRAFAWAPALSNAVPLSTLGSRVSYGQHMVAVCNDDNQLALVVVDSPTSTYGTDRTWNAEVLTHVALTPDSESIFSQPSCFEDMMKQQKHISHVSWSPWLIRGDWYHSIIVYAINDDVRARVVTYSHDSVGLGDEVVYHNIEMRSSGPIKWSPTINDGVLTLALFSAAGLVYLKISSSDASIIEQTTHDLDGRWDPVTGAIWDTVQQLEPHLHFSSLLSTIQNPTVVLEATSTHLKTVDTPYWREQIQNSAVLFSAKNDLKGNTKMKVWGLATSPLGDFIATCHSVHPSDMIEYGSPNDRRGTVAVSALRRYRQIRQSFPARDVSAEGVIFTVKKLMENTVEDSDQLPAFVEEMVRKLVQTYGPVEVSVGSNEICSPTFDSDDLCVLVKEFKQTALLNSESLKDRYTVLASQACDSNSGNNLEKTLIAYRLATSLQGLPDTLCKTSFSTEIRAHHDHMISLIETLLALEDAEPEDAEDANKVVELELAASTVDKCDFCTAAIPFTGLKSASCTNGHQFPRCGLSFLAIQAPDITKYCGICSTPFLSEEFVMAQEMKDGPLSAEAHVKADEEMASQENITLVQVSVNGDEAEKVDDEIDDAVAEQERRKLPTTLARVLFLACDVCIYCGGKFVG</sequence>
<evidence type="ECO:0000313" key="4">
    <source>
        <dbReference type="Proteomes" id="UP000799424"/>
    </source>
</evidence>
<reference evidence="3" key="1">
    <citation type="journal article" date="2020" name="Stud. Mycol.">
        <title>101 Dothideomycetes genomes: a test case for predicting lifestyles and emergence of pathogens.</title>
        <authorList>
            <person name="Haridas S."/>
            <person name="Albert R."/>
            <person name="Binder M."/>
            <person name="Bloem J."/>
            <person name="Labutti K."/>
            <person name="Salamov A."/>
            <person name="Andreopoulos B."/>
            <person name="Baker S."/>
            <person name="Barry K."/>
            <person name="Bills G."/>
            <person name="Bluhm B."/>
            <person name="Cannon C."/>
            <person name="Castanera R."/>
            <person name="Culley D."/>
            <person name="Daum C."/>
            <person name="Ezra D."/>
            <person name="Gonzalez J."/>
            <person name="Henrissat B."/>
            <person name="Kuo A."/>
            <person name="Liang C."/>
            <person name="Lipzen A."/>
            <person name="Lutzoni F."/>
            <person name="Magnuson J."/>
            <person name="Mondo S."/>
            <person name="Nolan M."/>
            <person name="Ohm R."/>
            <person name="Pangilinan J."/>
            <person name="Park H.-J."/>
            <person name="Ramirez L."/>
            <person name="Alfaro M."/>
            <person name="Sun H."/>
            <person name="Tritt A."/>
            <person name="Yoshinaga Y."/>
            <person name="Zwiers L.-H."/>
            <person name="Turgeon B."/>
            <person name="Goodwin S."/>
            <person name="Spatafora J."/>
            <person name="Crous P."/>
            <person name="Grigoriev I."/>
        </authorList>
    </citation>
    <scope>NUCLEOTIDE SEQUENCE</scope>
    <source>
        <strain evidence="3">CBS 113818</strain>
    </source>
</reference>
<dbReference type="InterPro" id="IPR024764">
    <property type="entry name" value="TFIIIC_Znf"/>
</dbReference>
<gene>
    <name evidence="3" type="ORF">CC86DRAFT_469412</name>
</gene>
<name>A0A6A6ZPG8_9PLEO</name>
<dbReference type="GO" id="GO:0006384">
    <property type="term" value="P:transcription initiation at RNA polymerase III promoter"/>
    <property type="evidence" value="ECO:0007669"/>
    <property type="project" value="InterPro"/>
</dbReference>
<dbReference type="Proteomes" id="UP000799424">
    <property type="component" value="Unassembled WGS sequence"/>
</dbReference>
<dbReference type="InterPro" id="IPR024761">
    <property type="entry name" value="TFIIIC_delta_N"/>
</dbReference>
<proteinExistence type="predicted"/>
<dbReference type="OrthoDB" id="6021743at2759"/>